<dbReference type="RefSeq" id="WP_231331797.1">
    <property type="nucleotide sequence ID" value="NZ_CP059572.1"/>
</dbReference>
<dbReference type="Proteomes" id="UP001049518">
    <property type="component" value="Chromosome"/>
</dbReference>
<dbReference type="Pfam" id="PF06224">
    <property type="entry name" value="AlkZ-like"/>
    <property type="match status" value="1"/>
</dbReference>
<protein>
    <submittedName>
        <fullName evidence="2">Winged helix DNA-binding domain-containing protein</fullName>
    </submittedName>
</protein>
<dbReference type="PANTHER" id="PTHR38479:SF2">
    <property type="entry name" value="WINGED HELIX DNA-BINDING DOMAIN-CONTAINING PROTEIN"/>
    <property type="match status" value="1"/>
</dbReference>
<reference evidence="2" key="1">
    <citation type="submission" date="2020-07" db="EMBL/GenBank/DDBJ databases">
        <authorList>
            <person name="Tarantini F.S."/>
            <person name="Hong K.W."/>
            <person name="Chan K.G."/>
        </authorList>
    </citation>
    <scope>NUCLEOTIDE SEQUENCE</scope>
    <source>
        <strain evidence="2">32-07</strain>
    </source>
</reference>
<feature type="region of interest" description="Disordered" evidence="1">
    <location>
        <begin position="1"/>
        <end position="26"/>
    </location>
</feature>
<sequence length="390" mass="41377">MPIDERTNVVPGGPPSDAPVPDAASNGIGLARRRAGATGLDGAQPAAFAGAADVVGWFGALQSQDYHPAKWAVAQRLGTGVTDAGLDRVFDDGGILRTHVLRPTWHFVAPADLRWLLGLTAPRVHALNAYPYRRSELDGPLLRRSTDLIADAVAGGNHLTRTEVAALLARHGIAAAGFRLGYILMHAELERVICSGPLRGRQHTYALLEERVPQAPHLEREAALAELVRRYFTGHGPATVKDLAWWSSLTRADISAGLSLAAETLESIDIGGVTYWSAPGEAPAPAPSPSVRLLQGYDEFIVGYRQSKHLLDLAGLASAASEETSLPNGVILVDTQVTGRWKRTVRAGGVAVEAALYRPFDAAETAALQAAADELGAFLGVRAVVSTRLL</sequence>
<proteinExistence type="predicted"/>
<keyword evidence="2" id="KW-0238">DNA-binding</keyword>
<evidence type="ECO:0000313" key="3">
    <source>
        <dbReference type="Proteomes" id="UP001049518"/>
    </source>
</evidence>
<evidence type="ECO:0000313" key="2">
    <source>
        <dbReference type="EMBL" id="QXJ25662.1"/>
    </source>
</evidence>
<accession>A0ABX8R7G7</accession>
<name>A0ABX8R7G7_9ACTN</name>
<keyword evidence="3" id="KW-1185">Reference proteome</keyword>
<dbReference type="InterPro" id="IPR009351">
    <property type="entry name" value="AlkZ-like"/>
</dbReference>
<organism evidence="2 3">
    <name type="scientific">Actinomadura graeca</name>
    <dbReference type="NCBI Taxonomy" id="2750812"/>
    <lineage>
        <taxon>Bacteria</taxon>
        <taxon>Bacillati</taxon>
        <taxon>Actinomycetota</taxon>
        <taxon>Actinomycetes</taxon>
        <taxon>Streptosporangiales</taxon>
        <taxon>Thermomonosporaceae</taxon>
        <taxon>Actinomadura</taxon>
    </lineage>
</organism>
<dbReference type="EMBL" id="CP059572">
    <property type="protein sequence ID" value="QXJ25662.1"/>
    <property type="molecule type" value="Genomic_DNA"/>
</dbReference>
<dbReference type="GO" id="GO:0003677">
    <property type="term" value="F:DNA binding"/>
    <property type="evidence" value="ECO:0007669"/>
    <property type="project" value="UniProtKB-KW"/>
</dbReference>
<gene>
    <name evidence="2" type="ORF">AGRA3207_007185</name>
</gene>
<dbReference type="PANTHER" id="PTHR38479">
    <property type="entry name" value="LMO0824 PROTEIN"/>
    <property type="match status" value="1"/>
</dbReference>
<evidence type="ECO:0000256" key="1">
    <source>
        <dbReference type="SAM" id="MobiDB-lite"/>
    </source>
</evidence>